<protein>
    <submittedName>
        <fullName evidence="2">Iron-regulated protein</fullName>
    </submittedName>
</protein>
<reference evidence="2 3" key="1">
    <citation type="journal article" date="2017" name="Front. Microbiol.">
        <title>Phaeobacter piscinae sp. nov., a species of the Roseobacter group and potential aquaculture probiont.</title>
        <authorList>
            <person name="Sonnenschein E.C."/>
            <person name="Phippen C.B.W."/>
            <person name="Nielsen K.F."/>
            <person name="Mateiu R.V."/>
            <person name="Melchiorsen J."/>
            <person name="Gram L."/>
            <person name="Overmann J."/>
            <person name="Freese H.M."/>
        </authorList>
    </citation>
    <scope>NUCLEOTIDE SEQUENCE [LARGE SCALE GENOMIC DNA]</scope>
    <source>
        <strain evidence="2 3">P63</strain>
    </source>
</reference>
<sequence length="326" mass="34086">MKNHSNFINKGATQIGRAFSICAAALRPMTLGGLVSAAAIIGTARADQPINQTAPTAQTATAVTSVSGVVPRLMDAVVPRLMDADVVFLGEVHDNPAHHTAQAEIIAALEPAAVVWEMITPAQAAGLTPDLLQDGPALAEALDWAQSGWPEFALYQPVFAAGHGAAQVGALVPRAETRRAMEQGVARFFGAEAAAYGLTEPLPEAEQAAREADQLANHCNALPAEMLPVLVDLQRLRDAALARGVVTALDQLTDGIADQPRAQVVVITGNGHARQDRGAPVALRLARPDLKIVALGQSEGGQIDGVFDVLLDARPVSRPDPCLAFQ</sequence>
<organism evidence="2 3">
    <name type="scientific">Phaeobacter gallaeciensis</name>
    <dbReference type="NCBI Taxonomy" id="60890"/>
    <lineage>
        <taxon>Bacteria</taxon>
        <taxon>Pseudomonadati</taxon>
        <taxon>Pseudomonadota</taxon>
        <taxon>Alphaproteobacteria</taxon>
        <taxon>Rhodobacterales</taxon>
        <taxon>Roseobacteraceae</taxon>
        <taxon>Phaeobacter</taxon>
    </lineage>
</organism>
<evidence type="ECO:0000313" key="2">
    <source>
        <dbReference type="EMBL" id="ATF04861.1"/>
    </source>
</evidence>
<dbReference type="EMBL" id="CP010784">
    <property type="protein sequence ID" value="ATF04861.1"/>
    <property type="molecule type" value="Genomic_DNA"/>
</dbReference>
<dbReference type="GeneID" id="31845210"/>
<evidence type="ECO:0000313" key="3">
    <source>
        <dbReference type="Proteomes" id="UP000217545"/>
    </source>
</evidence>
<dbReference type="CDD" id="cd14727">
    <property type="entry name" value="ChanN-like"/>
    <property type="match status" value="1"/>
</dbReference>
<gene>
    <name evidence="2" type="ORF">PhaeoP63_00762</name>
</gene>
<dbReference type="RefSeq" id="WP_024096255.1">
    <property type="nucleotide sequence ID" value="NZ_CP010588.1"/>
</dbReference>
<evidence type="ECO:0000259" key="1">
    <source>
        <dbReference type="Pfam" id="PF04187"/>
    </source>
</evidence>
<dbReference type="InterPro" id="IPR007314">
    <property type="entry name" value="Cofac_haem-bd_dom"/>
</dbReference>
<feature type="domain" description="Haem-binding uptake Tiki superfamily ChaN" evidence="1">
    <location>
        <begin position="78"/>
        <end position="282"/>
    </location>
</feature>
<dbReference type="Gene3D" id="3.40.50.11550">
    <property type="match status" value="2"/>
</dbReference>
<name>A0AAC9Z6E9_9RHOB</name>
<dbReference type="SUPFAM" id="SSF159501">
    <property type="entry name" value="EreA/ChaN-like"/>
    <property type="match status" value="1"/>
</dbReference>
<accession>A0AAC9Z6E9</accession>
<dbReference type="Proteomes" id="UP000217545">
    <property type="component" value="Chromosome"/>
</dbReference>
<dbReference type="Pfam" id="PF04187">
    <property type="entry name" value="Cofac_haem_bdg"/>
    <property type="match status" value="1"/>
</dbReference>
<proteinExistence type="predicted"/>
<dbReference type="AlphaFoldDB" id="A0AAC9Z6E9"/>